<sequence>MFNKWKKIGGLIVTTLLVVSILVGSIGELPHVFADNQQLSLTAETLECTEDSLLDFQVEWKELTNSTIVVTLPLDFQFNVTEWENKNKDTIKNVQFNQEKGELSFNPIETTGKLSVEVLAGAEGSKTISAKVNELIAEPLIILISKNKDTINSVDRPVEEQPNTEYEESETVDNNGEPLSIENDAPTASSPEANPEIPSVNTSDFAAVDSGWKELSDLKTHKTFALPFNRTAYYGFNTRNVFNSDIFLKDETGKEIAYLFGKDKSQKFYISEMKTSLFPIYHDYLEYTNIDGIEITKLAEQEENGVTKLRAYGMIKSSSLLGKQNEFEVRVTLTPNLDTGDIIKQIDIKRVRSTGGLSPSPYDKKIGFVELNDTKLNGEDDVDVKYIGRNQGMYIESNPYKIMFKFNQSNMGEPPTNWNAAKWLGVGITGIHYATPEDFFSGWKEAKGVENKNGQPGEVIKHLSDSSVGFKWPISEMKKDQNRLMTYTINLGEPIPPKLTIKNKNERLKKDETKTLQGTWSDADSKYVNLYYSVDGGESKPIQENIANPDKGKEYQWQQKISAKELGIGLHRINVFAMDDQGNSSAIAEAQWRVLDQTEYIFEKTYTKSGDPNKTKVGDKVHYLIYLENTSGIYYDITYLSDQLPLVSEGLTVLSDSIVGTTADGEKEKDQILYDEESGTIYFAGQNVESGANIQLEFDAVVNSNAIGKETLINRAGTAVKTKASPDVLQEITTEVSLPGSKIEENPVPKVTETYENLSKNEEINHVGDELLYQLEIKNDAKISQMKTDVNWYTIEAYDMLPAGLDYQKDSLRIIDEEDNDVTSQLNQDKSNITGGIVESMLDLKIATLEPQKSYTVQFKAKIKPDQIGKEIINYFYAKGTNINGDPVEDEAKLTVDNIEESLEPPILKIEHMPSFDFGSLKLPKKAQLIERKNTDFITIKDTRGVGSSWKLTAQLTEKLTNGNQTMNGLIYVNDAGTKQILELGTSTLIAEGTTKDDPIQPLAWNASNGLLLTIDSSAYLGKYKGSIEWTLENVP</sequence>
<dbReference type="EMBL" id="JALRMR010000001">
    <property type="protein sequence ID" value="MDT1973078.1"/>
    <property type="molecule type" value="Genomic_DNA"/>
</dbReference>
<reference evidence="3" key="1">
    <citation type="submission" date="2022-04" db="EMBL/GenBank/DDBJ databases">
        <title>Draft genome sequences of lactic acid bacteria (LAB) strains involved in meat spoilage.</title>
        <authorList>
            <person name="Palevich N."/>
        </authorList>
    </citation>
    <scope>NUCLEOTIDE SEQUENCE</scope>
    <source>
        <strain evidence="3">9-14</strain>
    </source>
</reference>
<dbReference type="Proteomes" id="UP001249945">
    <property type="component" value="Unassembled WGS sequence"/>
</dbReference>
<feature type="domain" description="WxL" evidence="2">
    <location>
        <begin position="900"/>
        <end position="969"/>
    </location>
</feature>
<dbReference type="InterPro" id="IPR027994">
    <property type="entry name" value="WxL_dom"/>
</dbReference>
<organism evidence="3 4">
    <name type="scientific">Carnobacterium divergens</name>
    <name type="common">Lactobacillus divergens</name>
    <dbReference type="NCBI Taxonomy" id="2748"/>
    <lineage>
        <taxon>Bacteria</taxon>
        <taxon>Bacillati</taxon>
        <taxon>Bacillota</taxon>
        <taxon>Bacilli</taxon>
        <taxon>Lactobacillales</taxon>
        <taxon>Carnobacteriaceae</taxon>
        <taxon>Carnobacterium</taxon>
    </lineage>
</organism>
<feature type="region of interest" description="Disordered" evidence="1">
    <location>
        <begin position="153"/>
        <end position="201"/>
    </location>
</feature>
<evidence type="ECO:0000313" key="4">
    <source>
        <dbReference type="Proteomes" id="UP001249945"/>
    </source>
</evidence>
<evidence type="ECO:0000256" key="1">
    <source>
        <dbReference type="SAM" id="MobiDB-lite"/>
    </source>
</evidence>
<evidence type="ECO:0000313" key="3">
    <source>
        <dbReference type="EMBL" id="MDT1973078.1"/>
    </source>
</evidence>
<dbReference type="Gene3D" id="2.60.40.740">
    <property type="match status" value="2"/>
</dbReference>
<proteinExistence type="predicted"/>
<protein>
    <submittedName>
        <fullName evidence="3">WxL domain-containing protein</fullName>
    </submittedName>
</protein>
<evidence type="ECO:0000259" key="2">
    <source>
        <dbReference type="Pfam" id="PF13731"/>
    </source>
</evidence>
<dbReference type="RefSeq" id="WP_311779839.1">
    <property type="nucleotide sequence ID" value="NZ_JALRMR010000001.1"/>
</dbReference>
<gene>
    <name evidence="3" type="ORF">MX635_01555</name>
</gene>
<comment type="caution">
    <text evidence="3">The sequence shown here is derived from an EMBL/GenBank/DDBJ whole genome shotgun (WGS) entry which is preliminary data.</text>
</comment>
<dbReference type="Pfam" id="PF13731">
    <property type="entry name" value="WxL"/>
    <property type="match status" value="1"/>
</dbReference>
<dbReference type="AlphaFoldDB" id="A0AAW8R9S5"/>
<accession>A0AAW8R9S5</accession>
<name>A0AAW8R9S5_CARDV</name>